<dbReference type="SUPFAM" id="SSF103481">
    <property type="entry name" value="Multidrug resistance efflux transporter EmrE"/>
    <property type="match status" value="2"/>
</dbReference>
<feature type="domain" description="EamA" evidence="3">
    <location>
        <begin position="2"/>
        <end position="135"/>
    </location>
</feature>
<dbReference type="Gene3D" id="1.10.3730.20">
    <property type="match status" value="1"/>
</dbReference>
<evidence type="ECO:0000256" key="2">
    <source>
        <dbReference type="SAM" id="Phobius"/>
    </source>
</evidence>
<feature type="transmembrane region" description="Helical" evidence="2">
    <location>
        <begin position="153"/>
        <end position="170"/>
    </location>
</feature>
<dbReference type="GO" id="GO:0016020">
    <property type="term" value="C:membrane"/>
    <property type="evidence" value="ECO:0007669"/>
    <property type="project" value="InterPro"/>
</dbReference>
<dbReference type="AlphaFoldDB" id="A0A0N8GMC8"/>
<comment type="caution">
    <text evidence="4">The sequence shown here is derived from an EMBL/GenBank/DDBJ whole genome shotgun (WGS) entry which is preliminary data.</text>
</comment>
<protein>
    <recommendedName>
        <fullName evidence="3">EamA domain-containing protein</fullName>
    </recommendedName>
</protein>
<sequence length="287" mass="31348">MSAVILAVFSAVSGGLANLFARRLVSVSQTRNMLSFNFALMAGMLLPATPWFFHLNLNTKGLILLAGAISLDGLANYGYFRSFERMDAVTASGLLAVSPLFALALTPLFLYQGSNPGSGQILAVGLFTFGIIMILVGLRKYSVSQKSFPTKEFVFPLGTAFLFSISMFFVKDLFLGNFLNPFTYYFLRAVVISVVSWVLIKPDLGWINGFNLLLTAGRLIFVIGQWLFLLTALKTGHPAVIKAIADLSPLVVVVFSWSVLRERPSFLQVAGMIMILAGGSVLAFYRN</sequence>
<dbReference type="InterPro" id="IPR037185">
    <property type="entry name" value="EmrE-like"/>
</dbReference>
<dbReference type="PANTHER" id="PTHR22911:SF137">
    <property type="entry name" value="SOLUTE CARRIER FAMILY 35 MEMBER G2-RELATED"/>
    <property type="match status" value="1"/>
</dbReference>
<keyword evidence="2" id="KW-0812">Transmembrane</keyword>
<dbReference type="RefSeq" id="WP_061915909.1">
    <property type="nucleotide sequence ID" value="NZ_DF967971.1"/>
</dbReference>
<keyword evidence="2" id="KW-0472">Membrane</keyword>
<organism evidence="4 5">
    <name type="scientific">Bellilinea caldifistulae</name>
    <dbReference type="NCBI Taxonomy" id="360411"/>
    <lineage>
        <taxon>Bacteria</taxon>
        <taxon>Bacillati</taxon>
        <taxon>Chloroflexota</taxon>
        <taxon>Anaerolineae</taxon>
        <taxon>Anaerolineales</taxon>
        <taxon>Anaerolineaceae</taxon>
        <taxon>Bellilinea</taxon>
    </lineage>
</organism>
<comment type="similarity">
    <text evidence="1">Belongs to the EamA transporter family.</text>
</comment>
<dbReference type="EMBL" id="LGHJ01000016">
    <property type="protein sequence ID" value="KPL74938.1"/>
    <property type="molecule type" value="Genomic_DNA"/>
</dbReference>
<feature type="transmembrane region" description="Helical" evidence="2">
    <location>
        <begin position="33"/>
        <end position="53"/>
    </location>
</feature>
<accession>A0A0N8GMC8</accession>
<reference evidence="4 5" key="1">
    <citation type="submission" date="2015-07" db="EMBL/GenBank/DDBJ databases">
        <title>Draft genome of Bellilinea caldifistulae DSM 17877.</title>
        <authorList>
            <person name="Hemp J."/>
            <person name="Ward L.M."/>
            <person name="Pace L.A."/>
            <person name="Fischer W.W."/>
        </authorList>
    </citation>
    <scope>NUCLEOTIDE SEQUENCE [LARGE SCALE GENOMIC DNA]</scope>
    <source>
        <strain evidence="4 5">GOMI-1</strain>
    </source>
</reference>
<feature type="transmembrane region" description="Helical" evidence="2">
    <location>
        <begin position="182"/>
        <end position="200"/>
    </location>
</feature>
<evidence type="ECO:0000313" key="5">
    <source>
        <dbReference type="Proteomes" id="UP000050514"/>
    </source>
</evidence>
<evidence type="ECO:0000256" key="1">
    <source>
        <dbReference type="ARBA" id="ARBA00007362"/>
    </source>
</evidence>
<dbReference type="PANTHER" id="PTHR22911">
    <property type="entry name" value="ACYL-MALONYL CONDENSING ENZYME-RELATED"/>
    <property type="match status" value="1"/>
</dbReference>
<evidence type="ECO:0000313" key="4">
    <source>
        <dbReference type="EMBL" id="KPL74938.1"/>
    </source>
</evidence>
<feature type="transmembrane region" description="Helical" evidence="2">
    <location>
        <begin position="212"/>
        <end position="233"/>
    </location>
</feature>
<name>A0A0N8GMC8_9CHLR</name>
<feature type="transmembrane region" description="Helical" evidence="2">
    <location>
        <begin position="92"/>
        <end position="110"/>
    </location>
</feature>
<evidence type="ECO:0000259" key="3">
    <source>
        <dbReference type="Pfam" id="PF00892"/>
    </source>
</evidence>
<dbReference type="STRING" id="360411.AC812_10490"/>
<dbReference type="InterPro" id="IPR000620">
    <property type="entry name" value="EamA_dom"/>
</dbReference>
<feature type="transmembrane region" description="Helical" evidence="2">
    <location>
        <begin position="266"/>
        <end position="285"/>
    </location>
</feature>
<feature type="transmembrane region" description="Helical" evidence="2">
    <location>
        <begin position="122"/>
        <end position="141"/>
    </location>
</feature>
<keyword evidence="5" id="KW-1185">Reference proteome</keyword>
<feature type="domain" description="EamA" evidence="3">
    <location>
        <begin position="157"/>
        <end position="278"/>
    </location>
</feature>
<keyword evidence="2" id="KW-1133">Transmembrane helix</keyword>
<proteinExistence type="inferred from homology"/>
<feature type="transmembrane region" description="Helical" evidence="2">
    <location>
        <begin position="62"/>
        <end position="80"/>
    </location>
</feature>
<dbReference type="Proteomes" id="UP000050514">
    <property type="component" value="Unassembled WGS sequence"/>
</dbReference>
<dbReference type="Pfam" id="PF00892">
    <property type="entry name" value="EamA"/>
    <property type="match status" value="2"/>
</dbReference>
<gene>
    <name evidence="4" type="ORF">AC812_10490</name>
</gene>